<feature type="transmembrane region" description="Helical" evidence="1">
    <location>
        <begin position="15"/>
        <end position="35"/>
    </location>
</feature>
<name>A0A656GMV2_PSEA0</name>
<dbReference type="Proteomes" id="UP000003465">
    <property type="component" value="Unassembled WGS sequence"/>
</dbReference>
<sequence length="36" mass="3649">SRSLESPLIGRVGHIRAYATCAGIVGAAVLGHCLIS</sequence>
<keyword evidence="1" id="KW-1133">Transmembrane helix</keyword>
<keyword evidence="1" id="KW-0812">Transmembrane</keyword>
<dbReference type="AlphaFoldDB" id="A0A656GMV2"/>
<organism evidence="2 3">
    <name type="scientific">Pseudomonas amygdali pv. mori str. 301020</name>
    <dbReference type="NCBI Taxonomy" id="629261"/>
    <lineage>
        <taxon>Bacteria</taxon>
        <taxon>Pseudomonadati</taxon>
        <taxon>Pseudomonadota</taxon>
        <taxon>Gammaproteobacteria</taxon>
        <taxon>Pseudomonadales</taxon>
        <taxon>Pseudomonadaceae</taxon>
        <taxon>Pseudomonas</taxon>
        <taxon>Pseudomonas amygdali</taxon>
    </lineage>
</organism>
<evidence type="ECO:0000313" key="2">
    <source>
        <dbReference type="EMBL" id="EGH26914.1"/>
    </source>
</evidence>
<accession>A0A656GMV2</accession>
<protein>
    <submittedName>
        <fullName evidence="2">Major facilitator transporter</fullName>
    </submittedName>
</protein>
<gene>
    <name evidence="2" type="ORF">PSYMO_37721</name>
</gene>
<dbReference type="EMBL" id="AEAG01003040">
    <property type="protein sequence ID" value="EGH26914.1"/>
    <property type="molecule type" value="Genomic_DNA"/>
</dbReference>
<evidence type="ECO:0000256" key="1">
    <source>
        <dbReference type="SAM" id="Phobius"/>
    </source>
</evidence>
<comment type="caution">
    <text evidence="2">The sequence shown here is derived from an EMBL/GenBank/DDBJ whole genome shotgun (WGS) entry which is preliminary data.</text>
</comment>
<evidence type="ECO:0000313" key="3">
    <source>
        <dbReference type="Proteomes" id="UP000003465"/>
    </source>
</evidence>
<keyword evidence="1" id="KW-0472">Membrane</keyword>
<feature type="non-terminal residue" evidence="2">
    <location>
        <position position="1"/>
    </location>
</feature>
<feature type="non-terminal residue" evidence="2">
    <location>
        <position position="36"/>
    </location>
</feature>
<proteinExistence type="predicted"/>
<reference evidence="2 3" key="1">
    <citation type="journal article" date="2011" name="PLoS Pathog.">
        <title>Dynamic evolution of pathogenicity revealed by sequencing and comparative genomics of 19 Pseudomonas syringae isolates.</title>
        <authorList>
            <person name="Baltrus D.A."/>
            <person name="Nishimura M.T."/>
            <person name="Romanchuk A."/>
            <person name="Chang J.H."/>
            <person name="Mukhtar M.S."/>
            <person name="Cherkis K."/>
            <person name="Roach J."/>
            <person name="Grant S.R."/>
            <person name="Jones C.D."/>
            <person name="Dangl J.L."/>
        </authorList>
    </citation>
    <scope>NUCLEOTIDE SEQUENCE [LARGE SCALE GENOMIC DNA]</scope>
    <source>
        <strain evidence="2 3">301020</strain>
    </source>
</reference>